<keyword evidence="1" id="KW-1185">Reference proteome</keyword>
<sequence length="121" mass="12859">MERMQARIPGLGGFVVVRGGQLAHPAIGARKHIGTHRDQAVDTGLDRTRGRTVVAAEHGKLRAAQREQRLHTAGVTHRFLDADDVGVAGQLGHGLRLHVAAGTAGHVVQHDRQPALVGTAR</sequence>
<dbReference type="Proteomes" id="UP000887577">
    <property type="component" value="Unplaced"/>
</dbReference>
<protein>
    <submittedName>
        <fullName evidence="2">Uncharacterized protein</fullName>
    </submittedName>
</protein>
<evidence type="ECO:0000313" key="2">
    <source>
        <dbReference type="WBParaSite" id="PSU_v2.g21120.t1"/>
    </source>
</evidence>
<dbReference type="WBParaSite" id="PSU_v2.g21120.t1">
    <property type="protein sequence ID" value="PSU_v2.g21120.t1"/>
    <property type="gene ID" value="PSU_v2.g21120"/>
</dbReference>
<organism evidence="1 2">
    <name type="scientific">Panagrolaimus superbus</name>
    <dbReference type="NCBI Taxonomy" id="310955"/>
    <lineage>
        <taxon>Eukaryota</taxon>
        <taxon>Metazoa</taxon>
        <taxon>Ecdysozoa</taxon>
        <taxon>Nematoda</taxon>
        <taxon>Chromadorea</taxon>
        <taxon>Rhabditida</taxon>
        <taxon>Tylenchina</taxon>
        <taxon>Panagrolaimomorpha</taxon>
        <taxon>Panagrolaimoidea</taxon>
        <taxon>Panagrolaimidae</taxon>
        <taxon>Panagrolaimus</taxon>
    </lineage>
</organism>
<reference evidence="2" key="1">
    <citation type="submission" date="2022-11" db="UniProtKB">
        <authorList>
            <consortium name="WormBaseParasite"/>
        </authorList>
    </citation>
    <scope>IDENTIFICATION</scope>
</reference>
<evidence type="ECO:0000313" key="1">
    <source>
        <dbReference type="Proteomes" id="UP000887577"/>
    </source>
</evidence>
<dbReference type="AlphaFoldDB" id="A0A914YL95"/>
<proteinExistence type="predicted"/>
<accession>A0A914YL95</accession>
<name>A0A914YL95_9BILA</name>